<proteinExistence type="predicted"/>
<evidence type="ECO:0000259" key="2">
    <source>
        <dbReference type="Pfam" id="PF03101"/>
    </source>
</evidence>
<dbReference type="Pfam" id="PF03101">
    <property type="entry name" value="FAR1"/>
    <property type="match status" value="1"/>
</dbReference>
<reference evidence="3 4" key="1">
    <citation type="journal article" date="2021" name="Commun. Biol.">
        <title>The genome of Shorea leprosula (Dipterocarpaceae) highlights the ecological relevance of drought in aseasonal tropical rainforests.</title>
        <authorList>
            <person name="Ng K.K.S."/>
            <person name="Kobayashi M.J."/>
            <person name="Fawcett J.A."/>
            <person name="Hatakeyama M."/>
            <person name="Paape T."/>
            <person name="Ng C.H."/>
            <person name="Ang C.C."/>
            <person name="Tnah L.H."/>
            <person name="Lee C.T."/>
            <person name="Nishiyama T."/>
            <person name="Sese J."/>
            <person name="O'Brien M.J."/>
            <person name="Copetti D."/>
            <person name="Mohd Noor M.I."/>
            <person name="Ong R.C."/>
            <person name="Putra M."/>
            <person name="Sireger I.Z."/>
            <person name="Indrioko S."/>
            <person name="Kosugi Y."/>
            <person name="Izuno A."/>
            <person name="Isagi Y."/>
            <person name="Lee S.L."/>
            <person name="Shimizu K.K."/>
        </authorList>
    </citation>
    <scope>NUCLEOTIDE SEQUENCE [LARGE SCALE GENOMIC DNA]</scope>
    <source>
        <strain evidence="3">214</strain>
    </source>
</reference>
<organism evidence="3 4">
    <name type="scientific">Rubroshorea leprosula</name>
    <dbReference type="NCBI Taxonomy" id="152421"/>
    <lineage>
        <taxon>Eukaryota</taxon>
        <taxon>Viridiplantae</taxon>
        <taxon>Streptophyta</taxon>
        <taxon>Embryophyta</taxon>
        <taxon>Tracheophyta</taxon>
        <taxon>Spermatophyta</taxon>
        <taxon>Magnoliopsida</taxon>
        <taxon>eudicotyledons</taxon>
        <taxon>Gunneridae</taxon>
        <taxon>Pentapetalae</taxon>
        <taxon>rosids</taxon>
        <taxon>malvids</taxon>
        <taxon>Malvales</taxon>
        <taxon>Dipterocarpaceae</taxon>
        <taxon>Rubroshorea</taxon>
    </lineage>
</organism>
<feature type="coiled-coil region" evidence="1">
    <location>
        <begin position="202"/>
        <end position="254"/>
    </location>
</feature>
<dbReference type="EMBL" id="BPVZ01000133">
    <property type="protein sequence ID" value="GKV39251.1"/>
    <property type="molecule type" value="Genomic_DNA"/>
</dbReference>
<dbReference type="InterPro" id="IPR004330">
    <property type="entry name" value="FAR1_DNA_bnd_dom"/>
</dbReference>
<feature type="domain" description="FAR1" evidence="2">
    <location>
        <begin position="95"/>
        <end position="182"/>
    </location>
</feature>
<dbReference type="AlphaFoldDB" id="A0AAV5LRD3"/>
<comment type="caution">
    <text evidence="3">The sequence shown here is derived from an EMBL/GenBank/DDBJ whole genome shotgun (WGS) entry which is preliminary data.</text>
</comment>
<sequence length="260" mass="29388">MVHFQGRPLCSGFLAVDFGVHGSVNGGAMDSVELEAVSMSNENEMGGNSSEGDFQLDENDKIDQDSQEDEGIPQGVNEGEPYVGQEFECEAAAHSFYNAYATRVGFIIRVSKLSRSRRDGSAIGRALVCNKEGFRLPDKREKILRQRAETRVGCRAMILVRKVSSGKWVVTKFVKEHSHPLTPGKGRKDCIYEQYPNEHDKIRELTQQLALEKKRATTYKRQLELLFQQIDEHNESLSKKVKHIVDSVQQMENNDQQGRI</sequence>
<name>A0AAV5LRD3_9ROSI</name>
<keyword evidence="1" id="KW-0175">Coiled coil</keyword>
<dbReference type="PANTHER" id="PTHR46328:SF9">
    <property type="entry name" value="FAR-RED IMPAIRED RESPONSIVE (FAR1) FAMILY PROTEIN"/>
    <property type="match status" value="1"/>
</dbReference>
<accession>A0AAV5LRD3</accession>
<dbReference type="Proteomes" id="UP001054252">
    <property type="component" value="Unassembled WGS sequence"/>
</dbReference>
<dbReference type="PANTHER" id="PTHR46328">
    <property type="entry name" value="FAR-RED IMPAIRED RESPONSIVE (FAR1) FAMILY PROTEIN-RELATED"/>
    <property type="match status" value="1"/>
</dbReference>
<evidence type="ECO:0000313" key="3">
    <source>
        <dbReference type="EMBL" id="GKV39251.1"/>
    </source>
</evidence>
<protein>
    <recommendedName>
        <fullName evidence="2">FAR1 domain-containing protein</fullName>
    </recommendedName>
</protein>
<gene>
    <name evidence="3" type="ORF">SLEP1_g47056</name>
</gene>
<evidence type="ECO:0000256" key="1">
    <source>
        <dbReference type="SAM" id="Coils"/>
    </source>
</evidence>
<keyword evidence="4" id="KW-1185">Reference proteome</keyword>
<evidence type="ECO:0000313" key="4">
    <source>
        <dbReference type="Proteomes" id="UP001054252"/>
    </source>
</evidence>